<dbReference type="AlphaFoldDB" id="A0A934QTU2"/>
<dbReference type="Proteomes" id="UP000635245">
    <property type="component" value="Unassembled WGS sequence"/>
</dbReference>
<feature type="region of interest" description="Disordered" evidence="1">
    <location>
        <begin position="134"/>
        <end position="158"/>
    </location>
</feature>
<proteinExistence type="predicted"/>
<reference evidence="2" key="1">
    <citation type="submission" date="2020-12" db="EMBL/GenBank/DDBJ databases">
        <title>Prauserella sp. ASG 168, a novel actinomycete isolated from cave rock.</title>
        <authorList>
            <person name="Suriyachadkun C."/>
        </authorList>
    </citation>
    <scope>NUCLEOTIDE SEQUENCE</scope>
    <source>
        <strain evidence="2">ASG 168</strain>
    </source>
</reference>
<dbReference type="EMBL" id="JAENJH010000002">
    <property type="protein sequence ID" value="MBK1785234.1"/>
    <property type="molecule type" value="Genomic_DNA"/>
</dbReference>
<evidence type="ECO:0008006" key="4">
    <source>
        <dbReference type="Google" id="ProtNLM"/>
    </source>
</evidence>
<accession>A0A934QTU2</accession>
<name>A0A934QTU2_9PSEU</name>
<comment type="caution">
    <text evidence="2">The sequence shown here is derived from an EMBL/GenBank/DDBJ whole genome shotgun (WGS) entry which is preliminary data.</text>
</comment>
<sequence>MAINRGHRFPINFDDAFPQGLVMVGEVAPDNEYLSNDERARGKQPKQKLDETTGKRQWKATVTDPSETNAKRASFVLTFLADVQPVPTTDEALPGMRPIELDGLTAEPKVAGNGEFKYQSYVFRATAFKAAMASGGAGRSAGKSAGNGGGAETPAKAA</sequence>
<feature type="compositionally biased region" description="Basic and acidic residues" evidence="1">
    <location>
        <begin position="36"/>
        <end position="54"/>
    </location>
</feature>
<feature type="region of interest" description="Disordered" evidence="1">
    <location>
        <begin position="34"/>
        <end position="66"/>
    </location>
</feature>
<evidence type="ECO:0000256" key="1">
    <source>
        <dbReference type="SAM" id="MobiDB-lite"/>
    </source>
</evidence>
<dbReference type="RefSeq" id="WP_200318177.1">
    <property type="nucleotide sequence ID" value="NZ_JAENJH010000002.1"/>
</dbReference>
<protein>
    <recommendedName>
        <fullName evidence="4">Plasmid replication, integration and excision activator</fullName>
    </recommendedName>
</protein>
<gene>
    <name evidence="2" type="ORF">JHE00_12945</name>
</gene>
<evidence type="ECO:0000313" key="2">
    <source>
        <dbReference type="EMBL" id="MBK1785234.1"/>
    </source>
</evidence>
<organism evidence="2 3">
    <name type="scientific">Prauserella cavernicola</name>
    <dbReference type="NCBI Taxonomy" id="2800127"/>
    <lineage>
        <taxon>Bacteria</taxon>
        <taxon>Bacillati</taxon>
        <taxon>Actinomycetota</taxon>
        <taxon>Actinomycetes</taxon>
        <taxon>Pseudonocardiales</taxon>
        <taxon>Pseudonocardiaceae</taxon>
        <taxon>Prauserella</taxon>
    </lineage>
</organism>
<keyword evidence="3" id="KW-1185">Reference proteome</keyword>
<evidence type="ECO:0000313" key="3">
    <source>
        <dbReference type="Proteomes" id="UP000635245"/>
    </source>
</evidence>
<feature type="compositionally biased region" description="Gly residues" evidence="1">
    <location>
        <begin position="135"/>
        <end position="151"/>
    </location>
</feature>